<keyword evidence="5" id="KW-1185">Reference proteome</keyword>
<name>A0A2X0IB96_9ACTN</name>
<dbReference type="GO" id="GO:0004467">
    <property type="term" value="F:long-chain fatty acid-CoA ligase activity"/>
    <property type="evidence" value="ECO:0007669"/>
    <property type="project" value="TreeGrafter"/>
</dbReference>
<gene>
    <name evidence="4" type="ORF">DN069_28345</name>
</gene>
<dbReference type="InterPro" id="IPR020845">
    <property type="entry name" value="AMP-binding_CS"/>
</dbReference>
<protein>
    <submittedName>
        <fullName evidence="4">Long-chain fatty acid--CoA ligase</fullName>
    </submittedName>
</protein>
<dbReference type="OrthoDB" id="5240489at2"/>
<evidence type="ECO:0000259" key="3">
    <source>
        <dbReference type="Pfam" id="PF00501"/>
    </source>
</evidence>
<sequence>MREFSVPALARCPKAEGLAESVYRTAEQTPQLAVMARRLGDGWVDVTAAAFRDQVLAVARGLLAVGIRFGDRVALMSRTRYEWTILDYALWSLGAQPVPVYPTSSAEQLRWILADTRAVACVVENEDHAMTVGSVCDGLEDLQHIWQLDSGALEQLAAAGEGMPEEYVNQHRQAVVAETVATIIYTSGTTGRPKGCVITHGNFLAESENLLARYGEVFSGRGGEQPATLLFLPLAHVFGRMIEVTAIRGGIKLGHEPSTSPAQLLPTLAAFRPTFILAVPYVFEKMLRRARERAERSGRASAFEKAYQVAVRYAEALERQAFDEGPGPSAALRVQHQLYDSLVYGKVRAVLGGRLRYAMSGGSAMSREQSLFFRGAGVTVLEGYGLTESTAAATANPPEKVRFGTVGQPIPGTSVLIAEDGEIWISGGQVFQGYLNNTEATSGTLRGGWLSTGDLGHLDRLGYLHITGRKKEIIVTSGGKSVSPVVLEDRIRTHPLVAHCALIGDDRPFIAALITLDPEALDHWLRVRGLPPLSPIEATTDQEIHAELQRAVLTANTVVSRAESVRAFRILPIEFTEQAGLLTPSLKLRRRAIARACATDIEALYANAAASPSAPLTT</sequence>
<dbReference type="GO" id="GO:0016020">
    <property type="term" value="C:membrane"/>
    <property type="evidence" value="ECO:0007669"/>
    <property type="project" value="TreeGrafter"/>
</dbReference>
<dbReference type="InterPro" id="IPR042099">
    <property type="entry name" value="ANL_N_sf"/>
</dbReference>
<evidence type="ECO:0000313" key="5">
    <source>
        <dbReference type="Proteomes" id="UP000248889"/>
    </source>
</evidence>
<dbReference type="PROSITE" id="PS00455">
    <property type="entry name" value="AMP_BINDING"/>
    <property type="match status" value="1"/>
</dbReference>
<keyword evidence="1" id="KW-0547">Nucleotide-binding</keyword>
<dbReference type="AlphaFoldDB" id="A0A2X0IB96"/>
<dbReference type="GO" id="GO:0005524">
    <property type="term" value="F:ATP binding"/>
    <property type="evidence" value="ECO:0007669"/>
    <property type="project" value="UniProtKB-KW"/>
</dbReference>
<dbReference type="CDD" id="cd05907">
    <property type="entry name" value="VL_LC_FACS_like"/>
    <property type="match status" value="1"/>
</dbReference>
<evidence type="ECO:0000256" key="1">
    <source>
        <dbReference type="ARBA" id="ARBA00022741"/>
    </source>
</evidence>
<organism evidence="4 5">
    <name type="scientific">Streptacidiphilus pinicola</name>
    <dbReference type="NCBI Taxonomy" id="2219663"/>
    <lineage>
        <taxon>Bacteria</taxon>
        <taxon>Bacillati</taxon>
        <taxon>Actinomycetota</taxon>
        <taxon>Actinomycetes</taxon>
        <taxon>Kitasatosporales</taxon>
        <taxon>Streptomycetaceae</taxon>
        <taxon>Streptacidiphilus</taxon>
    </lineage>
</organism>
<dbReference type="SUPFAM" id="SSF56801">
    <property type="entry name" value="Acetyl-CoA synthetase-like"/>
    <property type="match status" value="1"/>
</dbReference>
<dbReference type="InterPro" id="IPR000873">
    <property type="entry name" value="AMP-dep_synth/lig_dom"/>
</dbReference>
<dbReference type="Proteomes" id="UP000248889">
    <property type="component" value="Unassembled WGS sequence"/>
</dbReference>
<dbReference type="Pfam" id="PF23562">
    <property type="entry name" value="AMP-binding_C_3"/>
    <property type="match status" value="1"/>
</dbReference>
<reference evidence="4 5" key="1">
    <citation type="submission" date="2018-06" db="EMBL/GenBank/DDBJ databases">
        <title>Streptacidiphilus pinicola sp. nov., isolated from pine grove soil.</title>
        <authorList>
            <person name="Roh S.G."/>
            <person name="Park S."/>
            <person name="Kim M.-K."/>
            <person name="Yun B.-R."/>
            <person name="Park J."/>
            <person name="Kim M.J."/>
            <person name="Kim Y.S."/>
            <person name="Kim S.B."/>
        </authorList>
    </citation>
    <scope>NUCLEOTIDE SEQUENCE [LARGE SCALE GENOMIC DNA]</scope>
    <source>
        <strain evidence="4 5">MMS16-CNU450</strain>
    </source>
</reference>
<evidence type="ECO:0000313" key="4">
    <source>
        <dbReference type="EMBL" id="RAG82232.1"/>
    </source>
</evidence>
<feature type="domain" description="AMP-dependent synthetase/ligase" evidence="3">
    <location>
        <begin position="24"/>
        <end position="435"/>
    </location>
</feature>
<dbReference type="PANTHER" id="PTHR43272:SF33">
    <property type="entry name" value="AMP-BINDING DOMAIN-CONTAINING PROTEIN-RELATED"/>
    <property type="match status" value="1"/>
</dbReference>
<proteinExistence type="predicted"/>
<comment type="caution">
    <text evidence="4">The sequence shown here is derived from an EMBL/GenBank/DDBJ whole genome shotgun (WGS) entry which is preliminary data.</text>
</comment>
<dbReference type="Gene3D" id="3.40.50.12780">
    <property type="entry name" value="N-terminal domain of ligase-like"/>
    <property type="match status" value="1"/>
</dbReference>
<keyword evidence="2" id="KW-0067">ATP-binding</keyword>
<dbReference type="EMBL" id="QKYN01000118">
    <property type="protein sequence ID" value="RAG82232.1"/>
    <property type="molecule type" value="Genomic_DNA"/>
</dbReference>
<dbReference type="Pfam" id="PF00501">
    <property type="entry name" value="AMP-binding"/>
    <property type="match status" value="1"/>
</dbReference>
<evidence type="ECO:0000256" key="2">
    <source>
        <dbReference type="ARBA" id="ARBA00022840"/>
    </source>
</evidence>
<accession>A0A2X0IB96</accession>
<keyword evidence="4" id="KW-0436">Ligase</keyword>
<dbReference type="PANTHER" id="PTHR43272">
    <property type="entry name" value="LONG-CHAIN-FATTY-ACID--COA LIGASE"/>
    <property type="match status" value="1"/>
</dbReference>
<dbReference type="RefSeq" id="WP_111505704.1">
    <property type="nucleotide sequence ID" value="NZ_QKYN01000118.1"/>
</dbReference>